<sequence length="152" mass="17675">MNKVLTFETLDTICQLNIDKDYVADCLKIMREEKCFFFDGVVLPQEHTASLYRLRLEIKKDNKNPNHQLITDWEKAVVNIENSKSRNIGLTSIIGEVDNFLIFYEPFTRKILGVSKTKSSDVFQNLEKKFKEKDIYGLGGFELYNKAIPTKE</sequence>
<name>A0A5B8UHS4_9BACT</name>
<evidence type="ECO:0000313" key="1">
    <source>
        <dbReference type="EMBL" id="QEC56058.1"/>
    </source>
</evidence>
<dbReference type="KEGG" id="fgg:FSB75_09180"/>
<dbReference type="RefSeq" id="WP_146785994.1">
    <property type="nucleotide sequence ID" value="NZ_BAABIO010000001.1"/>
</dbReference>
<dbReference type="Proteomes" id="UP000321204">
    <property type="component" value="Chromosome"/>
</dbReference>
<gene>
    <name evidence="1" type="ORF">FSB75_09180</name>
</gene>
<accession>A0A5B8UHS4</accession>
<dbReference type="OrthoDB" id="674556at2"/>
<proteinExistence type="predicted"/>
<organism evidence="1 2">
    <name type="scientific">Flavisolibacter ginsenosidimutans</name>
    <dbReference type="NCBI Taxonomy" id="661481"/>
    <lineage>
        <taxon>Bacteria</taxon>
        <taxon>Pseudomonadati</taxon>
        <taxon>Bacteroidota</taxon>
        <taxon>Chitinophagia</taxon>
        <taxon>Chitinophagales</taxon>
        <taxon>Chitinophagaceae</taxon>
        <taxon>Flavisolibacter</taxon>
    </lineage>
</organism>
<evidence type="ECO:0000313" key="2">
    <source>
        <dbReference type="Proteomes" id="UP000321204"/>
    </source>
</evidence>
<protein>
    <submittedName>
        <fullName evidence="1">Uncharacterized protein</fullName>
    </submittedName>
</protein>
<reference evidence="1 2" key="1">
    <citation type="journal article" date="2015" name="Int. J. Syst. Evol. Microbiol.">
        <title>Flavisolibacter ginsenosidimutans sp. nov., with ginsenoside-converting activity isolated from soil used for cultivating ginseng.</title>
        <authorList>
            <person name="Zhao Y."/>
            <person name="Liu Q."/>
            <person name="Kang M.S."/>
            <person name="Jin F."/>
            <person name="Yu H."/>
            <person name="Im W.T."/>
        </authorList>
    </citation>
    <scope>NUCLEOTIDE SEQUENCE [LARGE SCALE GENOMIC DNA]</scope>
    <source>
        <strain evidence="1 2">Gsoil 636</strain>
    </source>
</reference>
<dbReference type="EMBL" id="CP042433">
    <property type="protein sequence ID" value="QEC56058.1"/>
    <property type="molecule type" value="Genomic_DNA"/>
</dbReference>
<dbReference type="AlphaFoldDB" id="A0A5B8UHS4"/>
<keyword evidence="2" id="KW-1185">Reference proteome</keyword>